<dbReference type="InterPro" id="IPR027979">
    <property type="entry name" value="DUF4655"/>
</dbReference>
<dbReference type="AlphaFoldDB" id="A0A8B7QWL5"/>
<evidence type="ECO:0000313" key="2">
    <source>
        <dbReference type="Proteomes" id="UP000694851"/>
    </source>
</evidence>
<dbReference type="OrthoDB" id="9448278at2759"/>
<dbReference type="CTD" id="5414"/>
<sequence>MVKTSKTGSKVAVSVQKGAEITNTPPQRGHGNYPAVSQQSATASTSPSILRRSEAGPPTIPPSSDYPPSVSFQLGPGFSGAPILRGTESRSKSEAYRHSSVQRKIQQAQTSASPAIQMQRNVSPPKEESTRRGGESKSGCDRYNRYSLTPDARSSRHLSFADQKDNAQIVQEDDTPSKVQYPQGVRVSRRTLIFPKDEAVQTEPTRKSVTAAEIKFFPRRPCSPEHGSSRVCADTRTAQRRTPSQEPETGRHSSIYPEPKALHRNINLASSLRLSVLKDNTDGGHRVSLRTEPESVHKHSAYTETKSFPKVLISSEVEPNMKSSMRGDSEGGRRVTISSEVQTMQPAHRVTSRAVSESPHKSSMVATPEPVYKQHTQRPSESVCTSSGPSLRYPEPSRKPSVHAKLELSPRPLPPRALPRYGPESSWWALLNPEAEMPQSWPTAPDFEPKSPPPLDPLLSFFEMDSSPFCEDLMFQREKASPAAAPAAPAAPLPSPKEPPSQAPLKEVSQAPQSTTKQPIQRFSAFFLDVSEEMYNRIIWWLEGLCFSLLWVHCGGLGGRRTGGKVASMCLQS</sequence>
<dbReference type="PANTHER" id="PTHR37884:SF1">
    <property type="entry name" value="SEPTIN 4"/>
    <property type="match status" value="1"/>
</dbReference>
<feature type="compositionally biased region" description="Polar residues" evidence="1">
    <location>
        <begin position="102"/>
        <end position="122"/>
    </location>
</feature>
<keyword evidence="2" id="KW-1185">Reference proteome</keyword>
<proteinExistence type="predicted"/>
<feature type="compositionally biased region" description="Pro residues" evidence="1">
    <location>
        <begin position="489"/>
        <end position="502"/>
    </location>
</feature>
<reference evidence="3" key="1">
    <citation type="submission" date="2025-08" db="UniProtKB">
        <authorList>
            <consortium name="RefSeq"/>
        </authorList>
    </citation>
    <scope>IDENTIFICATION</scope>
    <source>
        <tissue evidence="3">Muscle</tissue>
    </source>
</reference>
<feature type="region of interest" description="Disordered" evidence="1">
    <location>
        <begin position="342"/>
        <end position="418"/>
    </location>
</feature>
<evidence type="ECO:0000313" key="3">
    <source>
        <dbReference type="RefSeq" id="XP_019492195.1"/>
    </source>
</evidence>
<name>A0A8B7QWL5_HIPAR</name>
<dbReference type="RefSeq" id="XP_019492195.1">
    <property type="nucleotide sequence ID" value="XM_019636650.1"/>
</dbReference>
<evidence type="ECO:0000256" key="1">
    <source>
        <dbReference type="SAM" id="MobiDB-lite"/>
    </source>
</evidence>
<feature type="compositionally biased region" description="Low complexity" evidence="1">
    <location>
        <begin position="34"/>
        <end position="48"/>
    </location>
</feature>
<gene>
    <name evidence="3" type="primary">SEPT4</name>
</gene>
<dbReference type="Pfam" id="PF15548">
    <property type="entry name" value="DUF4655"/>
    <property type="match status" value="1"/>
</dbReference>
<feature type="region of interest" description="Disordered" evidence="1">
    <location>
        <begin position="1"/>
        <end position="180"/>
    </location>
</feature>
<dbReference type="PANTHER" id="PTHR37884">
    <property type="entry name" value="SEPTIN 4"/>
    <property type="match status" value="1"/>
</dbReference>
<feature type="region of interest" description="Disordered" evidence="1">
    <location>
        <begin position="481"/>
        <end position="516"/>
    </location>
</feature>
<organism evidence="2 3">
    <name type="scientific">Hipposideros armiger</name>
    <name type="common">Great Himalayan leaf-nosed bat</name>
    <dbReference type="NCBI Taxonomy" id="186990"/>
    <lineage>
        <taxon>Eukaryota</taxon>
        <taxon>Metazoa</taxon>
        <taxon>Chordata</taxon>
        <taxon>Craniata</taxon>
        <taxon>Vertebrata</taxon>
        <taxon>Euteleostomi</taxon>
        <taxon>Mammalia</taxon>
        <taxon>Eutheria</taxon>
        <taxon>Laurasiatheria</taxon>
        <taxon>Chiroptera</taxon>
        <taxon>Yinpterochiroptera</taxon>
        <taxon>Rhinolophoidea</taxon>
        <taxon>Hipposideridae</taxon>
        <taxon>Hipposideros</taxon>
    </lineage>
</organism>
<feature type="compositionally biased region" description="Polar residues" evidence="1">
    <location>
        <begin position="377"/>
        <end position="389"/>
    </location>
</feature>
<feature type="region of interest" description="Disordered" evidence="1">
    <location>
        <begin position="220"/>
        <end position="260"/>
    </location>
</feature>
<feature type="compositionally biased region" description="Basic and acidic residues" evidence="1">
    <location>
        <begin position="125"/>
        <end position="144"/>
    </location>
</feature>
<protein>
    <submittedName>
        <fullName evidence="3">Septin-4 isoform X1</fullName>
    </submittedName>
</protein>
<dbReference type="Proteomes" id="UP000694851">
    <property type="component" value="Unplaced"/>
</dbReference>
<dbReference type="KEGG" id="hai:109379771"/>
<feature type="compositionally biased region" description="Basic and acidic residues" evidence="1">
    <location>
        <begin position="87"/>
        <end position="97"/>
    </location>
</feature>
<accession>A0A8B7QWL5</accession>
<dbReference type="GeneID" id="109379771"/>